<evidence type="ECO:0000313" key="3">
    <source>
        <dbReference type="WBParaSite" id="TCNE_0001374101-mRNA-1"/>
    </source>
</evidence>
<dbReference type="AlphaFoldDB" id="A0A183UZ21"/>
<proteinExistence type="predicted"/>
<dbReference type="Proteomes" id="UP000050794">
    <property type="component" value="Unassembled WGS sequence"/>
</dbReference>
<evidence type="ECO:0000313" key="2">
    <source>
        <dbReference type="Proteomes" id="UP000050794"/>
    </source>
</evidence>
<evidence type="ECO:0000313" key="1">
    <source>
        <dbReference type="EMBL" id="VDM45062.1"/>
    </source>
</evidence>
<gene>
    <name evidence="1" type="ORF">TCNE_LOCUS13741</name>
</gene>
<protein>
    <submittedName>
        <fullName evidence="3">Ovule protein</fullName>
    </submittedName>
</protein>
<name>A0A183UZ21_TOXCA</name>
<dbReference type="EMBL" id="UYWY01021874">
    <property type="protein sequence ID" value="VDM45062.1"/>
    <property type="molecule type" value="Genomic_DNA"/>
</dbReference>
<accession>A0A183UZ21</accession>
<keyword evidence="2" id="KW-1185">Reference proteome</keyword>
<sequence length="70" mass="7700">MGPVGQANLFRYPSSGLYSSQIVEFTPTNASDLSGRSSTNVTHVIFFRPVFLPIHSQKIFDSNPLTSEPI</sequence>
<reference evidence="3" key="1">
    <citation type="submission" date="2016-06" db="UniProtKB">
        <authorList>
            <consortium name="WormBaseParasite"/>
        </authorList>
    </citation>
    <scope>IDENTIFICATION</scope>
</reference>
<dbReference type="WBParaSite" id="TCNE_0001374101-mRNA-1">
    <property type="protein sequence ID" value="TCNE_0001374101-mRNA-1"/>
    <property type="gene ID" value="TCNE_0001374101"/>
</dbReference>
<reference evidence="1 2" key="2">
    <citation type="submission" date="2018-11" db="EMBL/GenBank/DDBJ databases">
        <authorList>
            <consortium name="Pathogen Informatics"/>
        </authorList>
    </citation>
    <scope>NUCLEOTIDE SEQUENCE [LARGE SCALE GENOMIC DNA]</scope>
</reference>
<organism evidence="2 3">
    <name type="scientific">Toxocara canis</name>
    <name type="common">Canine roundworm</name>
    <dbReference type="NCBI Taxonomy" id="6265"/>
    <lineage>
        <taxon>Eukaryota</taxon>
        <taxon>Metazoa</taxon>
        <taxon>Ecdysozoa</taxon>
        <taxon>Nematoda</taxon>
        <taxon>Chromadorea</taxon>
        <taxon>Rhabditida</taxon>
        <taxon>Spirurina</taxon>
        <taxon>Ascaridomorpha</taxon>
        <taxon>Ascaridoidea</taxon>
        <taxon>Toxocaridae</taxon>
        <taxon>Toxocara</taxon>
    </lineage>
</organism>